<feature type="domain" description="DUF5655" evidence="1">
    <location>
        <begin position="79"/>
        <end position="183"/>
    </location>
</feature>
<organism evidence="2 3">
    <name type="scientific">Arenimonas caeni</name>
    <dbReference type="NCBI Taxonomy" id="2058085"/>
    <lineage>
        <taxon>Bacteria</taxon>
        <taxon>Pseudomonadati</taxon>
        <taxon>Pseudomonadota</taxon>
        <taxon>Gammaproteobacteria</taxon>
        <taxon>Lysobacterales</taxon>
        <taxon>Lysobacteraceae</taxon>
        <taxon>Arenimonas</taxon>
    </lineage>
</organism>
<sequence length="186" mass="19736">MADPKQALGTQLRNIQARTGKSLDELVALVKGSGLVKHGEIVAMLKADLGLGHGDANTLAHVAKQAGSAPAADEGDPLDALYAGPKAALRPIHEALLKHMGKLGAFEAAPKQKYISYRRKKQFAMIGPPANSRVELGLNIKLLPDSPRLEKLPAGQMCNYRVKLTDAAQVDAELAGWIKLAYEAAG</sequence>
<accession>A0A2P6M9V7</accession>
<name>A0A2P6M9V7_9GAMM</name>
<dbReference type="EMBL" id="PVLF01000005">
    <property type="protein sequence ID" value="PRH82765.1"/>
    <property type="molecule type" value="Genomic_DNA"/>
</dbReference>
<keyword evidence="3" id="KW-1185">Reference proteome</keyword>
<dbReference type="Pfam" id="PF18899">
    <property type="entry name" value="DUF5655"/>
    <property type="match status" value="1"/>
</dbReference>
<reference evidence="2 3" key="1">
    <citation type="submission" date="2018-03" db="EMBL/GenBank/DDBJ databases">
        <title>Arenimonas caeni sp. nov., isolated from activated sludge.</title>
        <authorList>
            <person name="Liu H."/>
        </authorList>
    </citation>
    <scope>NUCLEOTIDE SEQUENCE [LARGE SCALE GENOMIC DNA]</scope>
    <source>
        <strain evidence="3">z29</strain>
    </source>
</reference>
<dbReference type="Pfam" id="PF14117">
    <property type="entry name" value="DUF4287"/>
    <property type="match status" value="1"/>
</dbReference>
<evidence type="ECO:0000259" key="1">
    <source>
        <dbReference type="Pfam" id="PF18899"/>
    </source>
</evidence>
<protein>
    <submittedName>
        <fullName evidence="2">DUF4287 domain-containing protein</fullName>
    </submittedName>
</protein>
<dbReference type="AlphaFoldDB" id="A0A2P6M9V7"/>
<evidence type="ECO:0000313" key="2">
    <source>
        <dbReference type="EMBL" id="PRH82765.1"/>
    </source>
</evidence>
<comment type="caution">
    <text evidence="2">The sequence shown here is derived from an EMBL/GenBank/DDBJ whole genome shotgun (WGS) entry which is preliminary data.</text>
</comment>
<dbReference type="InterPro" id="IPR025629">
    <property type="entry name" value="DUF4287"/>
</dbReference>
<dbReference type="Proteomes" id="UP000241736">
    <property type="component" value="Unassembled WGS sequence"/>
</dbReference>
<dbReference type="OrthoDB" id="9809825at2"/>
<evidence type="ECO:0000313" key="3">
    <source>
        <dbReference type="Proteomes" id="UP000241736"/>
    </source>
</evidence>
<proteinExistence type="predicted"/>
<gene>
    <name evidence="2" type="ORF">C6N40_06035</name>
</gene>
<dbReference type="RefSeq" id="WP_106990110.1">
    <property type="nucleotide sequence ID" value="NZ_KZ679087.1"/>
</dbReference>
<dbReference type="InterPro" id="IPR043714">
    <property type="entry name" value="DUF5655"/>
</dbReference>